<dbReference type="InterPro" id="IPR036390">
    <property type="entry name" value="WH_DNA-bd_sf"/>
</dbReference>
<name>A0ABD8A6E2_9EURY</name>
<gene>
    <name evidence="1" type="ORF">R6Y95_06480</name>
</gene>
<organism evidence="1 2">
    <name type="scientific">Methanoculleus palmolei</name>
    <dbReference type="NCBI Taxonomy" id="72612"/>
    <lineage>
        <taxon>Archaea</taxon>
        <taxon>Methanobacteriati</taxon>
        <taxon>Methanobacteriota</taxon>
        <taxon>Stenosarchaea group</taxon>
        <taxon>Methanomicrobia</taxon>
        <taxon>Methanomicrobiales</taxon>
        <taxon>Methanomicrobiaceae</taxon>
        <taxon>Methanoculleus</taxon>
    </lineage>
</organism>
<evidence type="ECO:0000313" key="1">
    <source>
        <dbReference type="EMBL" id="WOX55114.1"/>
    </source>
</evidence>
<dbReference type="Proteomes" id="UP001626603">
    <property type="component" value="Chromosome"/>
</dbReference>
<keyword evidence="2" id="KW-1185">Reference proteome</keyword>
<reference evidence="1 2" key="1">
    <citation type="submission" date="2023-10" db="EMBL/GenBank/DDBJ databases">
        <title>The complete genome sequence of Methanoculleus palmolei DSM 4273.</title>
        <authorList>
            <person name="Lai S.-J."/>
            <person name="You Y.-T."/>
            <person name="Chen S.-C."/>
        </authorList>
    </citation>
    <scope>NUCLEOTIDE SEQUENCE [LARGE SCALE GENOMIC DNA]</scope>
    <source>
        <strain evidence="1 2">DSM 4273</strain>
    </source>
</reference>
<dbReference type="AlphaFoldDB" id="A0ABD8A6E2"/>
<proteinExistence type="predicted"/>
<dbReference type="SUPFAM" id="SSF46785">
    <property type="entry name" value="Winged helix' DNA-binding domain"/>
    <property type="match status" value="1"/>
</dbReference>
<protein>
    <submittedName>
        <fullName evidence="1">Winged helix-turn-helix domain-containing protein</fullName>
    </submittedName>
</protein>
<accession>A0ABD8A6E2</accession>
<dbReference type="EMBL" id="CP137641">
    <property type="protein sequence ID" value="WOX55114.1"/>
    <property type="molecule type" value="Genomic_DNA"/>
</dbReference>
<evidence type="ECO:0000313" key="2">
    <source>
        <dbReference type="Proteomes" id="UP001626603"/>
    </source>
</evidence>
<sequence>MYKVLETGGQFTQKDLIRETSLPPRTVRYALSRLKEEEILIERHYFIDARQSLYGLNIPKSGVMTA</sequence>